<organism evidence="4 5">
    <name type="scientific">Leifsonia aquatica</name>
    <name type="common">Corynebacterium aquaticum</name>
    <dbReference type="NCBI Taxonomy" id="144185"/>
    <lineage>
        <taxon>Bacteria</taxon>
        <taxon>Bacillati</taxon>
        <taxon>Actinomycetota</taxon>
        <taxon>Actinomycetes</taxon>
        <taxon>Micrococcales</taxon>
        <taxon>Microbacteriaceae</taxon>
        <taxon>Leifsonia</taxon>
    </lineage>
</organism>
<dbReference type="NCBIfam" id="TIGR00732">
    <property type="entry name" value="dprA"/>
    <property type="match status" value="1"/>
</dbReference>
<evidence type="ECO:0000256" key="1">
    <source>
        <dbReference type="ARBA" id="ARBA00006525"/>
    </source>
</evidence>
<dbReference type="PANTHER" id="PTHR43022:SF1">
    <property type="entry name" value="PROTEIN SMF"/>
    <property type="match status" value="1"/>
</dbReference>
<dbReference type="InterPro" id="IPR003488">
    <property type="entry name" value="DprA"/>
</dbReference>
<comment type="caution">
    <text evidence="4">The sequence shown here is derived from an EMBL/GenBank/DDBJ whole genome shotgun (WGS) entry which is preliminary data.</text>
</comment>
<reference evidence="4 5" key="1">
    <citation type="submission" date="2020-08" db="EMBL/GenBank/DDBJ databases">
        <title>Sequencing the genomes of 1000 actinobacteria strains.</title>
        <authorList>
            <person name="Klenk H.-P."/>
        </authorList>
    </citation>
    <scope>NUCLEOTIDE SEQUENCE [LARGE SCALE GENOMIC DNA]</scope>
    <source>
        <strain evidence="4 5">DSM 20146</strain>
    </source>
</reference>
<protein>
    <submittedName>
        <fullName evidence="4">DNA processing protein</fullName>
    </submittedName>
</protein>
<dbReference type="PANTHER" id="PTHR43022">
    <property type="entry name" value="PROTEIN SMF"/>
    <property type="match status" value="1"/>
</dbReference>
<comment type="similarity">
    <text evidence="1">Belongs to the DprA/Smf family.</text>
</comment>
<feature type="domain" description="Smf/DprA SLOG" evidence="3">
    <location>
        <begin position="130"/>
        <end position="341"/>
    </location>
</feature>
<keyword evidence="5" id="KW-1185">Reference proteome</keyword>
<evidence type="ECO:0000313" key="5">
    <source>
        <dbReference type="Proteomes" id="UP000538196"/>
    </source>
</evidence>
<dbReference type="InterPro" id="IPR057666">
    <property type="entry name" value="DrpA_SLOG"/>
</dbReference>
<dbReference type="RefSeq" id="WP_021765078.1">
    <property type="nucleotide sequence ID" value="NZ_JACHVP010000001.1"/>
</dbReference>
<dbReference type="Pfam" id="PF02481">
    <property type="entry name" value="DNA_processg_A"/>
    <property type="match status" value="1"/>
</dbReference>
<dbReference type="EMBL" id="JACHVP010000001">
    <property type="protein sequence ID" value="MBB2966146.1"/>
    <property type="molecule type" value="Genomic_DNA"/>
</dbReference>
<gene>
    <name evidence="4" type="ORF">FHX33_000878</name>
</gene>
<evidence type="ECO:0000313" key="4">
    <source>
        <dbReference type="EMBL" id="MBB2966146.1"/>
    </source>
</evidence>
<name>A0A7W4UTW8_LEIAQ</name>
<dbReference type="Gene3D" id="3.40.50.450">
    <property type="match status" value="1"/>
</dbReference>
<accession>A0A7W4UTW8</accession>
<dbReference type="GO" id="GO:0009294">
    <property type="term" value="P:DNA-mediated transformation"/>
    <property type="evidence" value="ECO:0007669"/>
    <property type="project" value="InterPro"/>
</dbReference>
<feature type="region of interest" description="Disordered" evidence="2">
    <location>
        <begin position="344"/>
        <end position="364"/>
    </location>
</feature>
<sequence>MSGVATFAGIPHRTIAELLAVVSAGAVEGGPSSERAALEAEFARVSLGTMIEPGDTDAGALVNALGPAAALLCVVDELDGREVLGRIGGDASSARQRARMTDALTRWRAKGSPETGVRALEMAAHVGARLLTPEATGWPEGLSALGAGEPLALWLRGDPERLTALERSVSLVGARAATGYGEHVAMESAAGLGDRGFAIVSGGAYGIDGAAHRAAVASGHVTVAFLAGGVDRLYPAGHSDLLRRVAETGLLVGELPCGSTPTRWRFLMRNRLIAAVSGATIVVEAGHRSGSLNTAGHAAEIGRPLGAVPGPVTSPASAGCHRLIREYAATCVTTVDEMAELADPLGASGVPDDGDDADGSGSSADDRAVLAAASIRGGRETDELAQVTGLALPAVVAALGRLSLSGAVRSTVTGWEATR</sequence>
<evidence type="ECO:0000256" key="2">
    <source>
        <dbReference type="SAM" id="MobiDB-lite"/>
    </source>
</evidence>
<evidence type="ECO:0000259" key="3">
    <source>
        <dbReference type="Pfam" id="PF02481"/>
    </source>
</evidence>
<dbReference type="AlphaFoldDB" id="A0A7W4UTW8"/>
<dbReference type="SUPFAM" id="SSF102405">
    <property type="entry name" value="MCP/YpsA-like"/>
    <property type="match status" value="1"/>
</dbReference>
<proteinExistence type="inferred from homology"/>
<dbReference type="Proteomes" id="UP000538196">
    <property type="component" value="Unassembled WGS sequence"/>
</dbReference>